<accession>A0AAJ0DPM2</accession>
<keyword evidence="3" id="KW-1185">Reference proteome</keyword>
<reference evidence="2" key="1">
    <citation type="submission" date="2023-04" db="EMBL/GenBank/DDBJ databases">
        <title>Black Yeasts Isolated from many extreme environments.</title>
        <authorList>
            <person name="Coleine C."/>
            <person name="Stajich J.E."/>
            <person name="Selbmann L."/>
        </authorList>
    </citation>
    <scope>NUCLEOTIDE SEQUENCE</scope>
    <source>
        <strain evidence="2">CCFEE 5312</strain>
    </source>
</reference>
<protein>
    <recommendedName>
        <fullName evidence="1">Xaa-Pro dipeptidyl-peptidase C-terminal domain-containing protein</fullName>
    </recommendedName>
</protein>
<dbReference type="Gene3D" id="3.40.50.1820">
    <property type="entry name" value="alpha/beta hydrolase"/>
    <property type="match status" value="1"/>
</dbReference>
<gene>
    <name evidence="2" type="ORF">LTR09_005119</name>
</gene>
<dbReference type="Gene3D" id="1.10.3020.20">
    <property type="match status" value="1"/>
</dbReference>
<dbReference type="InterPro" id="IPR029058">
    <property type="entry name" value="AB_hydrolase_fold"/>
</dbReference>
<dbReference type="AlphaFoldDB" id="A0AAJ0DPM2"/>
<organism evidence="2 3">
    <name type="scientific">Extremus antarcticus</name>
    <dbReference type="NCBI Taxonomy" id="702011"/>
    <lineage>
        <taxon>Eukaryota</taxon>
        <taxon>Fungi</taxon>
        <taxon>Dikarya</taxon>
        <taxon>Ascomycota</taxon>
        <taxon>Pezizomycotina</taxon>
        <taxon>Dothideomycetes</taxon>
        <taxon>Dothideomycetidae</taxon>
        <taxon>Mycosphaerellales</taxon>
        <taxon>Extremaceae</taxon>
        <taxon>Extremus</taxon>
    </lineage>
</organism>
<dbReference type="InterPro" id="IPR013736">
    <property type="entry name" value="Xaa-Pro_dipept_C"/>
</dbReference>
<dbReference type="EMBL" id="JAWDJX010000014">
    <property type="protein sequence ID" value="KAK3053839.1"/>
    <property type="molecule type" value="Genomic_DNA"/>
</dbReference>
<feature type="domain" description="Xaa-Pro dipeptidyl-peptidase C-terminal" evidence="1">
    <location>
        <begin position="137"/>
        <end position="241"/>
    </location>
</feature>
<name>A0AAJ0DPM2_9PEZI</name>
<evidence type="ECO:0000313" key="3">
    <source>
        <dbReference type="Proteomes" id="UP001271007"/>
    </source>
</evidence>
<dbReference type="Proteomes" id="UP001271007">
    <property type="component" value="Unassembled WGS sequence"/>
</dbReference>
<dbReference type="Pfam" id="PF08530">
    <property type="entry name" value="PepX_C"/>
    <property type="match status" value="1"/>
</dbReference>
<dbReference type="GO" id="GO:0008239">
    <property type="term" value="F:dipeptidyl-peptidase activity"/>
    <property type="evidence" value="ECO:0007669"/>
    <property type="project" value="InterPro"/>
</dbReference>
<dbReference type="SUPFAM" id="SSF53474">
    <property type="entry name" value="alpha/beta-Hydrolases"/>
    <property type="match status" value="1"/>
</dbReference>
<evidence type="ECO:0000259" key="1">
    <source>
        <dbReference type="Pfam" id="PF08530"/>
    </source>
</evidence>
<proteinExistence type="predicted"/>
<sequence length="257" mass="29572">MAPWEGLGDFYRESIGRGGIPDHAFWDALTGFFGGQNKRENVAAMVDKYPLYNDYWDDKKPKLRNIQVPLYATASYSTGLHTEGSVKGFLLAGSHQQWLRWTTTQEWHDLYQPENVDDLQRFFDHYMLGRDNGSKEYDAATHRSEVDIGASFNIKFERYTELCGFSPLKLFMATPDHDDMDVYAIIRKLDSAGNVLYYYNIPFEHLPGDLCASDIPHMNIFKHTGPNGRLRASHRAITHEDLPGFDDIEYKRLMSDA</sequence>
<evidence type="ECO:0000313" key="2">
    <source>
        <dbReference type="EMBL" id="KAK3053839.1"/>
    </source>
</evidence>
<comment type="caution">
    <text evidence="2">The sequence shown here is derived from an EMBL/GenBank/DDBJ whole genome shotgun (WGS) entry which is preliminary data.</text>
</comment>